<proteinExistence type="evidence at transcript level"/>
<feature type="signal peptide" evidence="1">
    <location>
        <begin position="1"/>
        <end position="18"/>
    </location>
</feature>
<reference evidence="2" key="1">
    <citation type="journal article" date="2020" name="Sci. Rep.">
        <title>Identification and motif analyses of candidate nonreceptor olfactory genes of Dendroctonus adjunctus Blandford (Coleoptera: Curculionidae) from the head transcriptome.</title>
        <authorList>
            <person name="Torres-Huerta B."/>
            <person name="Segura-Leon O.L."/>
            <person name="Aragon-Magadan M.A."/>
            <person name="Gonzalez-Hernandez H."/>
        </authorList>
    </citation>
    <scope>NUCLEOTIDE SEQUENCE</scope>
    <source>
        <tissue evidence="2">Head</tissue>
    </source>
</reference>
<gene>
    <name evidence="2" type="primary">OBP3</name>
</gene>
<feature type="chain" id="PRO_5030835746" evidence="1">
    <location>
        <begin position="19"/>
        <end position="122"/>
    </location>
</feature>
<name>A0A7U3UIL3_9CUCU</name>
<reference evidence="2" key="2">
    <citation type="submission" date="2020-06" db="EMBL/GenBank/DDBJ databases">
        <authorList>
            <person name="Torres Huerta B."/>
            <person name="Segura-Leon O.L."/>
        </authorList>
    </citation>
    <scope>NUCLEOTIDE SEQUENCE</scope>
    <source>
        <tissue evidence="2">Head</tissue>
    </source>
</reference>
<protein>
    <submittedName>
        <fullName evidence="2">Odorant binding protein 3</fullName>
    </submittedName>
</protein>
<evidence type="ECO:0000313" key="2">
    <source>
        <dbReference type="EMBL" id="QKV34984.1"/>
    </source>
</evidence>
<accession>A0A7U3UIL3</accession>
<evidence type="ECO:0000256" key="1">
    <source>
        <dbReference type="SAM" id="SignalP"/>
    </source>
</evidence>
<keyword evidence="1" id="KW-0732">Signal</keyword>
<dbReference type="AlphaFoldDB" id="A0A7U3UIL3"/>
<sequence length="122" mass="13332">MVSFVALFVCAFAATALADPEINQSVFEAGRNRVMGMSRSCDENPATAVDQKALEKYLESNGPAPANAGVHALCMSKVNIFRLNFNRLIRQVASIRNWAGRTKTAVLTNHSLPKRLRLSTPV</sequence>
<dbReference type="EMBL" id="MT604219">
    <property type="protein sequence ID" value="QKV34984.1"/>
    <property type="molecule type" value="mRNA"/>
</dbReference>
<organism evidence="2">
    <name type="scientific">Dendroctonus adjunctus</name>
    <name type="common">roundheaded pine beetle</name>
    <dbReference type="NCBI Taxonomy" id="77157"/>
    <lineage>
        <taxon>Eukaryota</taxon>
        <taxon>Metazoa</taxon>
        <taxon>Ecdysozoa</taxon>
        <taxon>Arthropoda</taxon>
        <taxon>Hexapoda</taxon>
        <taxon>Insecta</taxon>
        <taxon>Pterygota</taxon>
        <taxon>Neoptera</taxon>
        <taxon>Endopterygota</taxon>
        <taxon>Coleoptera</taxon>
        <taxon>Polyphaga</taxon>
        <taxon>Cucujiformia</taxon>
        <taxon>Curculionidae</taxon>
        <taxon>Scolytinae</taxon>
        <taxon>Dendroctonus</taxon>
    </lineage>
</organism>